<feature type="compositionally biased region" description="Basic residues" evidence="1">
    <location>
        <begin position="103"/>
        <end position="115"/>
    </location>
</feature>
<proteinExistence type="predicted"/>
<dbReference type="InterPro" id="IPR051101">
    <property type="entry name" value="ZC3H12/N4BP1_RNase_Reg"/>
</dbReference>
<dbReference type="GO" id="GO:0036464">
    <property type="term" value="C:cytoplasmic ribonucleoprotein granule"/>
    <property type="evidence" value="ECO:0007669"/>
    <property type="project" value="TreeGrafter"/>
</dbReference>
<name>A0A1I7Y0Z4_9BILA</name>
<evidence type="ECO:0000259" key="2">
    <source>
        <dbReference type="Pfam" id="PF11977"/>
    </source>
</evidence>
<dbReference type="WBParaSite" id="L893_g11327.t1">
    <property type="protein sequence ID" value="L893_g11327.t1"/>
    <property type="gene ID" value="L893_g11327"/>
</dbReference>
<dbReference type="GO" id="GO:0003729">
    <property type="term" value="F:mRNA binding"/>
    <property type="evidence" value="ECO:0007669"/>
    <property type="project" value="TreeGrafter"/>
</dbReference>
<reference evidence="4" key="1">
    <citation type="submission" date="2016-11" db="UniProtKB">
        <authorList>
            <consortium name="WormBaseParasite"/>
        </authorList>
    </citation>
    <scope>IDENTIFICATION</scope>
</reference>
<dbReference type="GO" id="GO:0004521">
    <property type="term" value="F:RNA endonuclease activity"/>
    <property type="evidence" value="ECO:0007669"/>
    <property type="project" value="TreeGrafter"/>
</dbReference>
<organism evidence="3 4">
    <name type="scientific">Steinernema glaseri</name>
    <dbReference type="NCBI Taxonomy" id="37863"/>
    <lineage>
        <taxon>Eukaryota</taxon>
        <taxon>Metazoa</taxon>
        <taxon>Ecdysozoa</taxon>
        <taxon>Nematoda</taxon>
        <taxon>Chromadorea</taxon>
        <taxon>Rhabditida</taxon>
        <taxon>Tylenchina</taxon>
        <taxon>Panagrolaimomorpha</taxon>
        <taxon>Strongyloidoidea</taxon>
        <taxon>Steinernematidae</taxon>
        <taxon>Steinernema</taxon>
    </lineage>
</organism>
<dbReference type="Gene3D" id="3.40.50.11980">
    <property type="match status" value="1"/>
</dbReference>
<feature type="compositionally biased region" description="Basic and acidic residues" evidence="1">
    <location>
        <begin position="82"/>
        <end position="100"/>
    </location>
</feature>
<feature type="compositionally biased region" description="Low complexity" evidence="1">
    <location>
        <begin position="65"/>
        <end position="78"/>
    </location>
</feature>
<accession>A0A1I7Y0Z4</accession>
<sequence length="372" mass="42005">MESPAVKSTVPPALATRSSPSPQPPPPRVRKKRSQGVLPRTACLVTHEKTPIRLNPSKGRTEKLVSTAGSAGTKSSSVQPVKKSEEVAVQQKVEEGEKTQQKSTKKKKKNRGKKTPRVEKNNPKEGVNSSVGARGRVCKWPLVERHFTSSVEEAIPRLFVIDGCNVARSASGRSREFVDCLGLLCVVRYLVLRNIDVVIFLPVVYNNQYNFNAKNLHVLPVLNKLSILTFTPARASRGGRDAFINYDDLYVLDFAERYGGCVVSSDRFDDIRKIKEYGKYHNIIDSRRIDVRFKLGEGSEKDRIRGHLPEFFIHGDQLGKEAKEVKAAEEYLEKSMFCHPNDPEFLNVSTRRKMWSAERKEKILTTIDRLMI</sequence>
<dbReference type="GO" id="GO:0005634">
    <property type="term" value="C:nucleus"/>
    <property type="evidence" value="ECO:0007669"/>
    <property type="project" value="TreeGrafter"/>
</dbReference>
<evidence type="ECO:0000313" key="3">
    <source>
        <dbReference type="Proteomes" id="UP000095287"/>
    </source>
</evidence>
<evidence type="ECO:0000256" key="1">
    <source>
        <dbReference type="SAM" id="MobiDB-lite"/>
    </source>
</evidence>
<dbReference type="AlphaFoldDB" id="A0A1I7Y0Z4"/>
<feature type="domain" description="RNase NYN" evidence="2">
    <location>
        <begin position="157"/>
        <end position="294"/>
    </location>
</feature>
<feature type="region of interest" description="Disordered" evidence="1">
    <location>
        <begin position="1"/>
        <end position="130"/>
    </location>
</feature>
<protein>
    <submittedName>
        <fullName evidence="4">RNase_Zc3h12a domain-containing protein</fullName>
    </submittedName>
</protein>
<dbReference type="PANTHER" id="PTHR12876">
    <property type="entry name" value="N4BP1-RELATED"/>
    <property type="match status" value="1"/>
</dbReference>
<keyword evidence="3" id="KW-1185">Reference proteome</keyword>
<evidence type="ECO:0000313" key="4">
    <source>
        <dbReference type="WBParaSite" id="L893_g11327.t1"/>
    </source>
</evidence>
<dbReference type="InterPro" id="IPR021869">
    <property type="entry name" value="RNase_Zc3h12_NYN"/>
</dbReference>
<dbReference type="Proteomes" id="UP000095287">
    <property type="component" value="Unplaced"/>
</dbReference>
<dbReference type="PANTHER" id="PTHR12876:SF37">
    <property type="entry name" value="ENDORIBONUCLEASE REGE-1-RELATED"/>
    <property type="match status" value="1"/>
</dbReference>
<dbReference type="Pfam" id="PF11977">
    <property type="entry name" value="RNase_Zc3h12a"/>
    <property type="match status" value="1"/>
</dbReference>